<dbReference type="AlphaFoldDB" id="A0A1Y5MFG2"/>
<sequence>MREKQIIKLFKFQKIFLVKIIYKKFHNFAFKFEIEFLLKSRIRFLVSPHCELNFGNQLCVLVFNPQNFMPNFIIYFEVLFSSFKTFMISPSPMPATSTIKIISAISRAVIFYSR</sequence>
<protein>
    <submittedName>
        <fullName evidence="1">Uncharacterized protein</fullName>
    </submittedName>
</protein>
<accession>A0A1Y5MFG2</accession>
<proteinExistence type="predicted"/>
<name>A0A1Y5MFG2_9BACT</name>
<evidence type="ECO:0000313" key="2">
    <source>
        <dbReference type="Proteomes" id="UP000196317"/>
    </source>
</evidence>
<evidence type="ECO:0000313" key="1">
    <source>
        <dbReference type="EMBL" id="OUT07338.1"/>
    </source>
</evidence>
<dbReference type="Proteomes" id="UP000196317">
    <property type="component" value="Unassembled WGS sequence"/>
</dbReference>
<comment type="caution">
    <text evidence="1">The sequence shown here is derived from an EMBL/GenBank/DDBJ whole genome shotgun (WGS) entry which is preliminary data.</text>
</comment>
<reference evidence="1 2" key="1">
    <citation type="submission" date="2017-04" db="EMBL/GenBank/DDBJ databases">
        <title>Complete genome of Campylobacter concisus ATCC 33237T and draft genomes for an additional eight well characterized C. concisus strains.</title>
        <authorList>
            <person name="Cornelius A.J."/>
            <person name="Miller W.G."/>
            <person name="Lastovica A.J."/>
            <person name="On S.L."/>
            <person name="French N.P."/>
            <person name="Vandenberg O."/>
            <person name="Biggs P.J."/>
        </authorList>
    </citation>
    <scope>NUCLEOTIDE SEQUENCE [LARGE SCALE GENOMIC DNA]</scope>
    <source>
        <strain evidence="1 2">CCUG 19995</strain>
    </source>
</reference>
<dbReference type="EMBL" id="NDYN01000006">
    <property type="protein sequence ID" value="OUT07338.1"/>
    <property type="molecule type" value="Genomic_DNA"/>
</dbReference>
<organism evidence="1 2">
    <name type="scientific">Campylobacter concisus</name>
    <dbReference type="NCBI Taxonomy" id="199"/>
    <lineage>
        <taxon>Bacteria</taxon>
        <taxon>Pseudomonadati</taxon>
        <taxon>Campylobacterota</taxon>
        <taxon>Epsilonproteobacteria</taxon>
        <taxon>Campylobacterales</taxon>
        <taxon>Campylobacteraceae</taxon>
        <taxon>Campylobacter</taxon>
    </lineage>
</organism>
<gene>
    <name evidence="1" type="ORF">B9N65_06875</name>
</gene>